<reference evidence="1" key="1">
    <citation type="submission" date="2020-02" db="EMBL/GenBank/DDBJ databases">
        <authorList>
            <person name="Meier V. D."/>
        </authorList>
    </citation>
    <scope>NUCLEOTIDE SEQUENCE</scope>
    <source>
        <strain evidence="1">AVDCRST_MAG13</strain>
    </source>
</reference>
<gene>
    <name evidence="1" type="ORF">AVDCRST_MAG13-544</name>
</gene>
<dbReference type="SUPFAM" id="SSF47240">
    <property type="entry name" value="Ferritin-like"/>
    <property type="match status" value="1"/>
</dbReference>
<dbReference type="Pfam" id="PF13668">
    <property type="entry name" value="Ferritin_2"/>
    <property type="match status" value="1"/>
</dbReference>
<evidence type="ECO:0000313" key="1">
    <source>
        <dbReference type="EMBL" id="CAA9471954.1"/>
    </source>
</evidence>
<accession>A0A6J4RKX9</accession>
<dbReference type="InterPro" id="IPR006311">
    <property type="entry name" value="TAT_signal"/>
</dbReference>
<dbReference type="PROSITE" id="PS51318">
    <property type="entry name" value="TAT"/>
    <property type="match status" value="1"/>
</dbReference>
<sequence>MNDPTLLSVDRDGALADAIEGLGESSVTRADLLRRSVIGGGLGAATAAMFAGMTGTAHAGTVRLPVPLSRRQRRFDLAILRFGLVVEQLGATFYRQAVDIGQLRGETKDYARIARRDEQVHVVAVASVIRALGARPGPIARFDFGEVTSNQVLFERTAQQLEQMCVAFLNGVGPLVSSEVLAAAAQLVSVEARQVAWITRILGGLPADTAFDPTVTLGQARAAVRATGFLETPLPAPPSVRSTAGSR</sequence>
<dbReference type="AlphaFoldDB" id="A0A6J4RKX9"/>
<organism evidence="1">
    <name type="scientific">uncultured Solirubrobacteraceae bacterium</name>
    <dbReference type="NCBI Taxonomy" id="1162706"/>
    <lineage>
        <taxon>Bacteria</taxon>
        <taxon>Bacillati</taxon>
        <taxon>Actinomycetota</taxon>
        <taxon>Thermoleophilia</taxon>
        <taxon>Solirubrobacterales</taxon>
        <taxon>Solirubrobacteraceae</taxon>
        <taxon>environmental samples</taxon>
    </lineage>
</organism>
<dbReference type="EMBL" id="CADCVO010000079">
    <property type="protein sequence ID" value="CAA9471954.1"/>
    <property type="molecule type" value="Genomic_DNA"/>
</dbReference>
<protein>
    <recommendedName>
        <fullName evidence="2">Ferritin-like domain-containing protein</fullName>
    </recommendedName>
</protein>
<evidence type="ECO:0008006" key="2">
    <source>
        <dbReference type="Google" id="ProtNLM"/>
    </source>
</evidence>
<proteinExistence type="predicted"/>
<name>A0A6J4RKX9_9ACTN</name>
<dbReference type="InterPro" id="IPR009078">
    <property type="entry name" value="Ferritin-like_SF"/>
</dbReference>